<organism evidence="2 3">
    <name type="scientific">Buddleja alternifolia</name>
    <dbReference type="NCBI Taxonomy" id="168488"/>
    <lineage>
        <taxon>Eukaryota</taxon>
        <taxon>Viridiplantae</taxon>
        <taxon>Streptophyta</taxon>
        <taxon>Embryophyta</taxon>
        <taxon>Tracheophyta</taxon>
        <taxon>Spermatophyta</taxon>
        <taxon>Magnoliopsida</taxon>
        <taxon>eudicotyledons</taxon>
        <taxon>Gunneridae</taxon>
        <taxon>Pentapetalae</taxon>
        <taxon>asterids</taxon>
        <taxon>lamiids</taxon>
        <taxon>Lamiales</taxon>
        <taxon>Scrophulariaceae</taxon>
        <taxon>Buddlejeae</taxon>
        <taxon>Buddleja</taxon>
    </lineage>
</organism>
<accession>A0AAV6XWW0</accession>
<evidence type="ECO:0000313" key="3">
    <source>
        <dbReference type="Proteomes" id="UP000826271"/>
    </source>
</evidence>
<reference evidence="2" key="1">
    <citation type="submission" date="2019-10" db="EMBL/GenBank/DDBJ databases">
        <authorList>
            <person name="Zhang R."/>
            <person name="Pan Y."/>
            <person name="Wang J."/>
            <person name="Ma R."/>
            <person name="Yu S."/>
        </authorList>
    </citation>
    <scope>NUCLEOTIDE SEQUENCE</scope>
    <source>
        <strain evidence="2">LA-IB0</strain>
        <tissue evidence="2">Leaf</tissue>
    </source>
</reference>
<feature type="compositionally biased region" description="Polar residues" evidence="1">
    <location>
        <begin position="30"/>
        <end position="41"/>
    </location>
</feature>
<dbReference type="EMBL" id="WHWC01000004">
    <property type="protein sequence ID" value="KAG8383648.1"/>
    <property type="molecule type" value="Genomic_DNA"/>
</dbReference>
<feature type="region of interest" description="Disordered" evidence="1">
    <location>
        <begin position="24"/>
        <end position="89"/>
    </location>
</feature>
<protein>
    <submittedName>
        <fullName evidence="2">Uncharacterized protein</fullName>
    </submittedName>
</protein>
<gene>
    <name evidence="2" type="ORF">BUALT_Bualt04G0035800</name>
</gene>
<keyword evidence="3" id="KW-1185">Reference proteome</keyword>
<evidence type="ECO:0000256" key="1">
    <source>
        <dbReference type="SAM" id="MobiDB-lite"/>
    </source>
</evidence>
<dbReference type="AlphaFoldDB" id="A0AAV6XWW0"/>
<evidence type="ECO:0000313" key="2">
    <source>
        <dbReference type="EMBL" id="KAG8383648.1"/>
    </source>
</evidence>
<dbReference type="Proteomes" id="UP000826271">
    <property type="component" value="Unassembled WGS sequence"/>
</dbReference>
<feature type="compositionally biased region" description="Polar residues" evidence="1">
    <location>
        <begin position="62"/>
        <end position="76"/>
    </location>
</feature>
<comment type="caution">
    <text evidence="2">The sequence shown here is derived from an EMBL/GenBank/DDBJ whole genome shotgun (WGS) entry which is preliminary data.</text>
</comment>
<proteinExistence type="predicted"/>
<name>A0AAV6XWW0_9LAMI</name>
<sequence>MAKGRKRPHGTTMKEVIVEMSNMSEEDNFTETSVLPIQPQNPLMPETQARFQAHSRTHSQHKSQPLSKSLPQTQHQAGPASKLPKEKKG</sequence>